<proteinExistence type="predicted"/>
<feature type="transmembrane region" description="Helical" evidence="1">
    <location>
        <begin position="176"/>
        <end position="196"/>
    </location>
</feature>
<dbReference type="RefSeq" id="WP_109684156.1">
    <property type="nucleotide sequence ID" value="NZ_QGDN01000001.1"/>
</dbReference>
<evidence type="ECO:0000313" key="3">
    <source>
        <dbReference type="Proteomes" id="UP000250028"/>
    </source>
</evidence>
<organism evidence="2 3">
    <name type="scientific">Branchiibius hedensis</name>
    <dbReference type="NCBI Taxonomy" id="672460"/>
    <lineage>
        <taxon>Bacteria</taxon>
        <taxon>Bacillati</taxon>
        <taxon>Actinomycetota</taxon>
        <taxon>Actinomycetes</taxon>
        <taxon>Micrococcales</taxon>
        <taxon>Dermacoccaceae</taxon>
        <taxon>Branchiibius</taxon>
    </lineage>
</organism>
<keyword evidence="1" id="KW-0472">Membrane</keyword>
<keyword evidence="3" id="KW-1185">Reference proteome</keyword>
<protein>
    <submittedName>
        <fullName evidence="2">Uncharacterized protein</fullName>
    </submittedName>
</protein>
<dbReference type="OrthoDB" id="4715924at2"/>
<accession>A0A2Y8ZNC2</accession>
<feature type="transmembrane region" description="Helical" evidence="1">
    <location>
        <begin position="225"/>
        <end position="247"/>
    </location>
</feature>
<gene>
    <name evidence="2" type="ORF">SAMN04489750_0737</name>
</gene>
<feature type="transmembrane region" description="Helical" evidence="1">
    <location>
        <begin position="124"/>
        <end position="146"/>
    </location>
</feature>
<feature type="transmembrane region" description="Helical" evidence="1">
    <location>
        <begin position="77"/>
        <end position="97"/>
    </location>
</feature>
<dbReference type="Proteomes" id="UP000250028">
    <property type="component" value="Unassembled WGS sequence"/>
</dbReference>
<dbReference type="AlphaFoldDB" id="A0A2Y8ZNC2"/>
<keyword evidence="1" id="KW-0812">Transmembrane</keyword>
<evidence type="ECO:0000256" key="1">
    <source>
        <dbReference type="SAM" id="Phobius"/>
    </source>
</evidence>
<name>A0A2Y8ZNC2_9MICO</name>
<keyword evidence="1" id="KW-1133">Transmembrane helix</keyword>
<reference evidence="3" key="1">
    <citation type="submission" date="2016-10" db="EMBL/GenBank/DDBJ databases">
        <authorList>
            <person name="Varghese N."/>
            <person name="Submissions S."/>
        </authorList>
    </citation>
    <scope>NUCLEOTIDE SEQUENCE [LARGE SCALE GENOMIC DNA]</scope>
    <source>
        <strain evidence="3">DSM 22951</strain>
    </source>
</reference>
<sequence length="248" mass="25378">MTSFAITLIAIGIADLTRGAGPMRGARLLVGPVVVLVLGVLTAAHGASIPLLIVGGLTCVAWQVLSSPGDSGTPHPAFAFTALAFGLAVLLLCWNAGPPVGGLLSHWAQHAAIPGLDRVGVDGAALILGLFLMQLGTGNVIVRLILRATGAIRPSGQPQPSDTLRGGRLLGPLERVFILGLALAGQVTAAGIVIAAKGLLRFPELTVRRDRTETQGVGIDAVTEYFLVGSFVSWLVALSCVAAAHLLV</sequence>
<dbReference type="EMBL" id="UESZ01000001">
    <property type="protein sequence ID" value="SSA33455.1"/>
    <property type="molecule type" value="Genomic_DNA"/>
</dbReference>
<evidence type="ECO:0000313" key="2">
    <source>
        <dbReference type="EMBL" id="SSA33455.1"/>
    </source>
</evidence>
<feature type="transmembrane region" description="Helical" evidence="1">
    <location>
        <begin position="35"/>
        <end position="65"/>
    </location>
</feature>